<reference evidence="1" key="2">
    <citation type="submission" date="2020-09" db="EMBL/GenBank/DDBJ databases">
        <authorList>
            <person name="Sun Q."/>
            <person name="Ohkuma M."/>
        </authorList>
    </citation>
    <scope>NUCLEOTIDE SEQUENCE</scope>
    <source>
        <strain evidence="1">JCM 19831</strain>
    </source>
</reference>
<dbReference type="PROSITE" id="PS51318">
    <property type="entry name" value="TAT"/>
    <property type="match status" value="1"/>
</dbReference>
<evidence type="ECO:0000313" key="2">
    <source>
        <dbReference type="Proteomes" id="UP000642070"/>
    </source>
</evidence>
<sequence length="281" mass="29464">MQAGAFLGRSDGHDDRGAAVDHRLSRRGLLGGAGASLVATLLGACDSAPGVTLTESPAVLPPADTALATWELAGGFTGPGMLALRAPRLVVYGDGEAIADAAYRARLDADQLQSLASGLAGDLRSAGAQKKPTATPTVVDAPVTKVSVWSDAGVLSFSAEALDETKNDHLYADVLYNARDRLATVHKMVSTKAQPYLAARVRMVAAPAEDDVLDAVAWPAEVTMPAADAEGLRKADLDGDAARAVVRVLTRDLDQRGAWPAYRLVDGKLIRASWRYLLPNE</sequence>
<accession>A0A917U4N8</accession>
<proteinExistence type="predicted"/>
<gene>
    <name evidence="1" type="ORF">GCM10007977_069880</name>
</gene>
<comment type="caution">
    <text evidence="1">The sequence shown here is derived from an EMBL/GenBank/DDBJ whole genome shotgun (WGS) entry which is preliminary data.</text>
</comment>
<dbReference type="EMBL" id="BMPI01000041">
    <property type="protein sequence ID" value="GGM58276.1"/>
    <property type="molecule type" value="Genomic_DNA"/>
</dbReference>
<evidence type="ECO:0000313" key="1">
    <source>
        <dbReference type="EMBL" id="GGM58276.1"/>
    </source>
</evidence>
<dbReference type="InterPro" id="IPR006311">
    <property type="entry name" value="TAT_signal"/>
</dbReference>
<dbReference type="AlphaFoldDB" id="A0A917U4N8"/>
<keyword evidence="2" id="KW-1185">Reference proteome</keyword>
<dbReference type="Proteomes" id="UP000642070">
    <property type="component" value="Unassembled WGS sequence"/>
</dbReference>
<protein>
    <submittedName>
        <fullName evidence="1">Uncharacterized protein</fullName>
    </submittedName>
</protein>
<reference evidence="1" key="1">
    <citation type="journal article" date="2014" name="Int. J. Syst. Evol. Microbiol.">
        <title>Complete genome sequence of Corynebacterium casei LMG S-19264T (=DSM 44701T), isolated from a smear-ripened cheese.</title>
        <authorList>
            <consortium name="US DOE Joint Genome Institute (JGI-PGF)"/>
            <person name="Walter F."/>
            <person name="Albersmeier A."/>
            <person name="Kalinowski J."/>
            <person name="Ruckert C."/>
        </authorList>
    </citation>
    <scope>NUCLEOTIDE SEQUENCE</scope>
    <source>
        <strain evidence="1">JCM 19831</strain>
    </source>
</reference>
<organism evidence="1 2">
    <name type="scientific">Dactylosporangium sucinum</name>
    <dbReference type="NCBI Taxonomy" id="1424081"/>
    <lineage>
        <taxon>Bacteria</taxon>
        <taxon>Bacillati</taxon>
        <taxon>Actinomycetota</taxon>
        <taxon>Actinomycetes</taxon>
        <taxon>Micromonosporales</taxon>
        <taxon>Micromonosporaceae</taxon>
        <taxon>Dactylosporangium</taxon>
    </lineage>
</organism>
<name>A0A917U4N8_9ACTN</name>